<gene>
    <name evidence="2" type="ORF">I4J89_39815</name>
</gene>
<name>A0A931CJL4_9ACTN</name>
<comment type="caution">
    <text evidence="2">The sequence shown here is derived from an EMBL/GenBank/DDBJ whole genome shotgun (WGS) entry which is preliminary data.</text>
</comment>
<reference evidence="2" key="1">
    <citation type="submission" date="2020-11" db="EMBL/GenBank/DDBJ databases">
        <title>Isolation and identification of active actinomycetes.</title>
        <authorList>
            <person name="Sun X."/>
        </authorList>
    </citation>
    <scope>NUCLEOTIDE SEQUENCE</scope>
    <source>
        <strain evidence="2">NEAU-A11</strain>
    </source>
</reference>
<dbReference type="Pfam" id="PF16291">
    <property type="entry name" value="DUF4937"/>
    <property type="match status" value="1"/>
</dbReference>
<evidence type="ECO:0000259" key="1">
    <source>
        <dbReference type="Pfam" id="PF16291"/>
    </source>
</evidence>
<dbReference type="Gene3D" id="3.30.70.100">
    <property type="match status" value="1"/>
</dbReference>
<keyword evidence="3" id="KW-1185">Reference proteome</keyword>
<dbReference type="SUPFAM" id="SSF54909">
    <property type="entry name" value="Dimeric alpha+beta barrel"/>
    <property type="match status" value="1"/>
</dbReference>
<dbReference type="AlphaFoldDB" id="A0A931CJL4"/>
<protein>
    <submittedName>
        <fullName evidence="2">YdbC family protein</fullName>
    </submittedName>
</protein>
<sequence length="128" mass="13695">MLIKWVTCTTSDPAAFATGQSAWAGLRDLPGFLGQAGGWSRHEPGRAHIVAWWQDRASYQAFMAGPHDRLAAAQAGAYDTIQVRLFDAPQEIARPVQAALLLAAITGDQVTLDPSWTVRGRAAAGPAR</sequence>
<dbReference type="Proteomes" id="UP000598146">
    <property type="component" value="Unassembled WGS sequence"/>
</dbReference>
<dbReference type="InterPro" id="IPR011008">
    <property type="entry name" value="Dimeric_a/b-barrel"/>
</dbReference>
<feature type="domain" description="DUF4937" evidence="1">
    <location>
        <begin position="2"/>
        <end position="86"/>
    </location>
</feature>
<dbReference type="InterPro" id="IPR032555">
    <property type="entry name" value="DUF4937"/>
</dbReference>
<proteinExistence type="predicted"/>
<evidence type="ECO:0000313" key="2">
    <source>
        <dbReference type="EMBL" id="MBG0567611.1"/>
    </source>
</evidence>
<dbReference type="EMBL" id="JADQTO010000028">
    <property type="protein sequence ID" value="MBG0567611.1"/>
    <property type="molecule type" value="Genomic_DNA"/>
</dbReference>
<dbReference type="RefSeq" id="WP_196419381.1">
    <property type="nucleotide sequence ID" value="NZ_JADQTO010000028.1"/>
</dbReference>
<accession>A0A931CJL4</accession>
<organism evidence="2 3">
    <name type="scientific">Actinoplanes aureus</name>
    <dbReference type="NCBI Taxonomy" id="2792083"/>
    <lineage>
        <taxon>Bacteria</taxon>
        <taxon>Bacillati</taxon>
        <taxon>Actinomycetota</taxon>
        <taxon>Actinomycetes</taxon>
        <taxon>Micromonosporales</taxon>
        <taxon>Micromonosporaceae</taxon>
        <taxon>Actinoplanes</taxon>
    </lineage>
</organism>
<evidence type="ECO:0000313" key="3">
    <source>
        <dbReference type="Proteomes" id="UP000598146"/>
    </source>
</evidence>